<evidence type="ECO:0000313" key="2">
    <source>
        <dbReference type="Proteomes" id="UP000886469"/>
    </source>
</evidence>
<dbReference type="Proteomes" id="UP000886469">
    <property type="component" value="Unassembled WGS sequence"/>
</dbReference>
<proteinExistence type="predicted"/>
<name>A0ABX1TF69_9PROT</name>
<sequence length="148" mass="16047">MLKVLSGPDPVLQTFVLDKLNLEAVFMSTYAAGMGQFDNLVLDLYSAPSTVPEPSTPMLWLASALCVASRARKKISASRARARSHHLSSVSPPAPEKVDFPAEDHTGGHPIICGRVPDNVRFAVADKDAGVMAKLLEVIVNYLRNRSF</sequence>
<protein>
    <recommendedName>
        <fullName evidence="3">PEP-CTERM protein-sorting domain-containing protein</fullName>
    </recommendedName>
</protein>
<keyword evidence="2" id="KW-1185">Reference proteome</keyword>
<comment type="caution">
    <text evidence="1">The sequence shown here is derived from an EMBL/GenBank/DDBJ whole genome shotgun (WGS) entry which is preliminary data.</text>
</comment>
<evidence type="ECO:0000313" key="1">
    <source>
        <dbReference type="EMBL" id="NMQ07561.1"/>
    </source>
</evidence>
<dbReference type="RefSeq" id="WP_169071834.1">
    <property type="nucleotide sequence ID" value="NZ_JAZKUC010000001.1"/>
</dbReference>
<organism evidence="1 2">
    <name type="scientific">Candidatus Accumulibacter contiguus</name>
    <dbReference type="NCBI Taxonomy" id="2954381"/>
    <lineage>
        <taxon>Bacteria</taxon>
        <taxon>Pseudomonadati</taxon>
        <taxon>Pseudomonadota</taxon>
        <taxon>Betaproteobacteria</taxon>
        <taxon>Candidatus Accumulibacter</taxon>
    </lineage>
</organism>
<dbReference type="EMBL" id="SPMX01000081">
    <property type="protein sequence ID" value="NMQ07561.1"/>
    <property type="molecule type" value="Genomic_DNA"/>
</dbReference>
<reference evidence="1" key="1">
    <citation type="submission" date="2019-03" db="EMBL/GenBank/DDBJ databases">
        <title>Metabolic reconstructions from genomes of highly enriched 'Candidatus Accumulibacter' and 'Candidatus Competibacter' bioreactor populations.</title>
        <authorList>
            <person name="Annavajhala M.K."/>
            <person name="Welles L."/>
            <person name="Abbas B."/>
            <person name="Sorokin D."/>
            <person name="Park H."/>
            <person name="Van Loosdrecht M."/>
            <person name="Chandran K."/>
        </authorList>
    </citation>
    <scope>NUCLEOTIDE SEQUENCE</scope>
    <source>
        <strain evidence="1">SBR_L</strain>
    </source>
</reference>
<accession>A0ABX1TF69</accession>
<gene>
    <name evidence="1" type="ORF">E4Q08_21120</name>
</gene>
<evidence type="ECO:0008006" key="3">
    <source>
        <dbReference type="Google" id="ProtNLM"/>
    </source>
</evidence>